<dbReference type="KEGG" id="tva:4768493"/>
<keyword evidence="2" id="KW-1185">Reference proteome</keyword>
<organism evidence="1 2">
    <name type="scientific">Trichomonas vaginalis (strain ATCC PRA-98 / G3)</name>
    <dbReference type="NCBI Taxonomy" id="412133"/>
    <lineage>
        <taxon>Eukaryota</taxon>
        <taxon>Metamonada</taxon>
        <taxon>Parabasalia</taxon>
        <taxon>Trichomonadida</taxon>
        <taxon>Trichomonadidae</taxon>
        <taxon>Trichomonas</taxon>
    </lineage>
</organism>
<sequence>MSDQDITINSTNSISMVEECAKCVEMEMWPQFRALFKQINTFYKQNYKEDSDDNFVRIWFALRSLTIDNFMKKIQDCTQFEDYLNYLSLISDLVDDPKRLWVIMHTELQTIFKASPSQCRYIAKTFFTPGQLFEYSIDAFLDSQLCNLNTIATEDDVIDRFYALAGLVRACGVTRNDSVPQSYINYVGKILRSYINLQIFSAKRFVWLVESIGTNLFINPNILRGICAESITEFIKKDISPKEKLEMAGTFTTSPFMCHIPILNSLVEDSYKTVVENLYYNFVKYILPGFADLEWKGKEYGIPSDPARCWKLFYDNLFTNNEKSPIMMHAIGKSLCQTLQFLADYYGSVQPELTRAVDVRRDIFYIVQTIVKLPIGLSDRDYQNIWLLLLIAAIIGAEQTLICNLPTPEKSRTTVMLGLDVSENGYDFINYKKALAVLTEKFSGEQDAIPDMIKYLRQNYH</sequence>
<accession>A2E9Z6</accession>
<protein>
    <submittedName>
        <fullName evidence="1">Uncharacterized protein</fullName>
    </submittedName>
</protein>
<gene>
    <name evidence="1" type="ORF">TVAG_184600</name>
</gene>
<dbReference type="VEuPathDB" id="TrichDB:TVAG_184600"/>
<dbReference type="AlphaFoldDB" id="A2E9Z6"/>
<reference evidence="1" key="2">
    <citation type="journal article" date="2007" name="Science">
        <title>Draft genome sequence of the sexually transmitted pathogen Trichomonas vaginalis.</title>
        <authorList>
            <person name="Carlton J.M."/>
            <person name="Hirt R.P."/>
            <person name="Silva J.C."/>
            <person name="Delcher A.L."/>
            <person name="Schatz M."/>
            <person name="Zhao Q."/>
            <person name="Wortman J.R."/>
            <person name="Bidwell S.L."/>
            <person name="Alsmark U.C.M."/>
            <person name="Besteiro S."/>
            <person name="Sicheritz-Ponten T."/>
            <person name="Noel C.J."/>
            <person name="Dacks J.B."/>
            <person name="Foster P.G."/>
            <person name="Simillion C."/>
            <person name="Van de Peer Y."/>
            <person name="Miranda-Saavedra D."/>
            <person name="Barton G.J."/>
            <person name="Westrop G.D."/>
            <person name="Mueller S."/>
            <person name="Dessi D."/>
            <person name="Fiori P.L."/>
            <person name="Ren Q."/>
            <person name="Paulsen I."/>
            <person name="Zhang H."/>
            <person name="Bastida-Corcuera F.D."/>
            <person name="Simoes-Barbosa A."/>
            <person name="Brown M.T."/>
            <person name="Hayes R.D."/>
            <person name="Mukherjee M."/>
            <person name="Okumura C.Y."/>
            <person name="Schneider R."/>
            <person name="Smith A.J."/>
            <person name="Vanacova S."/>
            <person name="Villalvazo M."/>
            <person name="Haas B.J."/>
            <person name="Pertea M."/>
            <person name="Feldblyum T.V."/>
            <person name="Utterback T.R."/>
            <person name="Shu C.L."/>
            <person name="Osoegawa K."/>
            <person name="de Jong P.J."/>
            <person name="Hrdy I."/>
            <person name="Horvathova L."/>
            <person name="Zubacova Z."/>
            <person name="Dolezal P."/>
            <person name="Malik S.B."/>
            <person name="Logsdon J.M. Jr."/>
            <person name="Henze K."/>
            <person name="Gupta A."/>
            <person name="Wang C.C."/>
            <person name="Dunne R.L."/>
            <person name="Upcroft J.A."/>
            <person name="Upcroft P."/>
            <person name="White O."/>
            <person name="Salzberg S.L."/>
            <person name="Tang P."/>
            <person name="Chiu C.-H."/>
            <person name="Lee Y.-S."/>
            <person name="Embley T.M."/>
            <person name="Coombs G.H."/>
            <person name="Mottram J.C."/>
            <person name="Tachezy J."/>
            <person name="Fraser-Liggett C.M."/>
            <person name="Johnson P.J."/>
        </authorList>
    </citation>
    <scope>NUCLEOTIDE SEQUENCE [LARGE SCALE GENOMIC DNA]</scope>
    <source>
        <strain evidence="1">G3</strain>
    </source>
</reference>
<name>A2E9Z6_TRIV3</name>
<dbReference type="Proteomes" id="UP000001542">
    <property type="component" value="Unassembled WGS sequence"/>
</dbReference>
<evidence type="ECO:0000313" key="2">
    <source>
        <dbReference type="Proteomes" id="UP000001542"/>
    </source>
</evidence>
<dbReference type="InParanoid" id="A2E9Z6"/>
<dbReference type="EMBL" id="DS113336">
    <property type="protein sequence ID" value="EAY10558.1"/>
    <property type="molecule type" value="Genomic_DNA"/>
</dbReference>
<reference evidence="1" key="1">
    <citation type="submission" date="2006-10" db="EMBL/GenBank/DDBJ databases">
        <authorList>
            <person name="Amadeo P."/>
            <person name="Zhao Q."/>
            <person name="Wortman J."/>
            <person name="Fraser-Liggett C."/>
            <person name="Carlton J."/>
        </authorList>
    </citation>
    <scope>NUCLEOTIDE SEQUENCE</scope>
    <source>
        <strain evidence="1">G3</strain>
    </source>
</reference>
<dbReference type="RefSeq" id="XP_001322781.1">
    <property type="nucleotide sequence ID" value="XM_001322746.1"/>
</dbReference>
<evidence type="ECO:0000313" key="1">
    <source>
        <dbReference type="EMBL" id="EAY10558.1"/>
    </source>
</evidence>
<dbReference type="VEuPathDB" id="TrichDB:TVAGG3_0180910"/>
<proteinExistence type="predicted"/>